<feature type="compositionally biased region" description="Polar residues" evidence="1">
    <location>
        <begin position="562"/>
        <end position="574"/>
    </location>
</feature>
<dbReference type="NCBIfam" id="TIGR03661">
    <property type="entry name" value="T1SS_VCA0849"/>
    <property type="match status" value="1"/>
</dbReference>
<keyword evidence="5" id="KW-1185">Reference proteome</keyword>
<name>N8ZN95_9GAMM</name>
<protein>
    <submittedName>
        <fullName evidence="4">Uncharacterized protein</fullName>
    </submittedName>
</protein>
<dbReference type="Pfam" id="PF02012">
    <property type="entry name" value="BNR"/>
    <property type="match status" value="1"/>
</dbReference>
<dbReference type="InterPro" id="IPR048051">
    <property type="entry name" value="BapA-like_prefix-like"/>
</dbReference>
<dbReference type="eggNOG" id="COG2911">
    <property type="taxonomic scope" value="Bacteria"/>
</dbReference>
<gene>
    <name evidence="4" type="ORF">F960_02697</name>
</gene>
<sequence>MPQISVISETSRKVLQQTNTINNIGLTENSLVVLSIATSDLLSVARSGTTLSITVANSQPITIANYFNNDGSTQNILALAPTNSSSIYQAKFSLANGATSTVSLSSYASIDSLLKTQLSVSPTTTVDNTVVPTTVSADSVNTSTNTATAKASSTSLLGGVGDLLGGVVGGVGTLVGGLLNGQPIKFTLLADNGVSNTDGITNNGTIVVSGLTATTVWQYSVDSGVTWKVATGSTQINLPQGSYPAGSVQVKITDATGEITAQTDQAYTIDMAAPQTPFLSLVSDTGTSRNDLVSSSGAVKVNNIEAGATWQYSLDGGKTWINATGNTFELAEGYYAFQQVCARVIDVAGNPSAPGYLGTATIDKTAPLAISVKLFADTGSNGADGITNDGTMVVGGIETNATWQYSLNGGTTWLKGTGTTFLVPGGVYDVNQIQVRQTDLAGNVGPNTPYNASLNVVTTLPTAPNAKLANDTGISATDGITNDGTVLVSNVPAGSTWQYSVDGGKTWINGTGSSFVTPEGNHVVEVRSVDVAGNNSTPTIVGSITVDTTKPTAPTVKLENDTGANPNDGITSDGTVLVSNVPTGSTWSYSTDGGKTWNKGSGSSFDLAPGVYPAGQVLVKATSVAGNDSANADAGALTIVNEPPATPVLTLVSDTGFDANDGITSNGTINVDTKGSSWSYTLDGGKTWTVGTGTAFVLPEGKYDPASKLVLVKSTNVAGESSPEVALPKAITVDTSAPVAPITTLAADTGISATDGITNNGTVNISGIEPNAFVQYSTDNGATWKFANGSSFVLTEGVYAAGQVQVKSTDLAGNASPVTKLGATTVDQTAPNAATIKLANDTGSSNIDGISSDGTIAVTGVETGATWQYSVDNGKTWLTGTGSSFVLAEGNYPAGQVQVRVVDAAGNLGTSTSAKAIVVDSTAPAAATLKLATDTGVSAIDGITNNGTINVTGLESGATWAYSTDGGKTWNVSTGTSFSLAEGTYAANQIQVKQTDTAGNTGAVSSISTIIVVDKTAPASASFSLVQDTGSNATDGVTNNGDIKVAGIETGASWQYSIDSGKTWVAGTGTSFTLAEGTYTAGQVQVKVQDAAGNTSAVTQNAQQLVIDKTAPNPATLALANDTGVSNTDGITADGTVNVSNVEAGATWQYSTDGGQTWKQGTNNNFVLANGTYADGTVKVRVTDLAGNTKDSSLGQIVVSNTAPTGITAKITGISDDTGNKGDWVTTDHTLTISGTITRALTSNEVVQISKDGGKTWINATTTSTTWSAVDPSNLATGKYNYQVRIVDLAGNATSSSTQAVNVVDLQANNDIANILGYQSLPSPVAVNQSSGLFSIAVQGFIIRADAATDSNAYTVGKGDVNNVVISSGSLGLGIQLSTLTLMIYKYNAATGNYEYYREDPNFGASISIIGGISGGSSNQTLTEGKYIFSVKQNGLGAAFYLGGMSVKGTSQDYGQLVTTGNAINDGNADVHTGSVSVVKVSSSTGASSDVGQDLNYSTTIQGQYGILKIAANGAYIYERDYNNSNAIGKVDTFTYTIKDQWGNTSDAKIYMQIGADGLVFDPNNPGDNASANITAVNDVYTTNNAIKVSQSKTVYSATDMDNKIYSPDSSADRGYIDFTGNAKGQTSVTSGFIFKTTDVNYASITIDGKSLLTLNYSLNVSYGSTVQLTVEKYVNGAWTIVSSGYQFTSSVSSNNPGVLSVYNYENTATEYRIVMNTSGSNSYSTNTAYFDNYGMTSSSLKVGSYSLSSNDVSGNVTSNDKGGIYAKVTDVNGTNVSSSGTTTINSTTGTGKLIIAADGSYTYSPGSVKVSDLGKIDAFNYTITAGKSVSSAQLVFHVTADGVIMSGGSSGTYTLNGTSGNDLFVSRGSNDEFNLNGGNDTLIYNLLNKNDATGGNGKDSVNGFTVMKSTNWNTDIDFIDVKSLLSDQAPTSANIKNFISSVQVKNASGGTDTVLLVDRDGTGTNYNPTELLTLKNVTTSVDELLQTKQLLF</sequence>
<dbReference type="InterPro" id="IPR019960">
    <property type="entry name" value="T1SS_VCA0849"/>
</dbReference>
<comment type="caution">
    <text evidence="4">The sequence shown here is derived from an EMBL/GenBank/DDBJ whole genome shotgun (WGS) entry which is preliminary data.</text>
</comment>
<dbReference type="InterPro" id="IPR044016">
    <property type="entry name" value="Big_13"/>
</dbReference>
<dbReference type="GeneID" id="84210010"/>
<evidence type="ECO:0000313" key="4">
    <source>
        <dbReference type="EMBL" id="ENV32975.1"/>
    </source>
</evidence>
<evidence type="ECO:0000259" key="2">
    <source>
        <dbReference type="Pfam" id="PF19077"/>
    </source>
</evidence>
<proteinExistence type="predicted"/>
<evidence type="ECO:0000256" key="1">
    <source>
        <dbReference type="SAM" id="MobiDB-lite"/>
    </source>
</evidence>
<feature type="domain" description="Bacterial Ig-like" evidence="2">
    <location>
        <begin position="1215"/>
        <end position="1303"/>
    </location>
</feature>
<dbReference type="Pfam" id="PF19077">
    <property type="entry name" value="Big_13"/>
    <property type="match status" value="1"/>
</dbReference>
<evidence type="ECO:0000313" key="5">
    <source>
        <dbReference type="Proteomes" id="UP000013117"/>
    </source>
</evidence>
<dbReference type="Proteomes" id="UP000013117">
    <property type="component" value="Unassembled WGS sequence"/>
</dbReference>
<dbReference type="InterPro" id="IPR013783">
    <property type="entry name" value="Ig-like_fold"/>
</dbReference>
<dbReference type="PATRIC" id="fig|1120926.3.peg.2611"/>
<dbReference type="RefSeq" id="WP_004865491.1">
    <property type="nucleotide sequence ID" value="NZ_ASYY01000033.1"/>
</dbReference>
<dbReference type="HOGENOM" id="CLU_000219_0_0_6"/>
<dbReference type="STRING" id="202952.GCA_000747725_03452"/>
<organism evidence="4 5">
    <name type="scientific">Acinetobacter gerneri DSM 14967 = CIP 107464 = MTCC 9824</name>
    <dbReference type="NCBI Taxonomy" id="1120926"/>
    <lineage>
        <taxon>Bacteria</taxon>
        <taxon>Pseudomonadati</taxon>
        <taxon>Pseudomonadota</taxon>
        <taxon>Gammaproteobacteria</taxon>
        <taxon>Moraxellales</taxon>
        <taxon>Moraxellaceae</taxon>
        <taxon>Acinetobacter</taxon>
    </lineage>
</organism>
<feature type="domain" description="Biofilm-associated protein BapA-like prefix-like" evidence="3">
    <location>
        <begin position="1"/>
        <end position="119"/>
    </location>
</feature>
<dbReference type="InterPro" id="IPR002860">
    <property type="entry name" value="BNR_rpt"/>
</dbReference>
<dbReference type="eggNOG" id="COG3210">
    <property type="taxonomic scope" value="Bacteria"/>
</dbReference>
<dbReference type="Pfam" id="PF22783">
    <property type="entry name" value="BapA_N"/>
    <property type="match status" value="1"/>
</dbReference>
<evidence type="ECO:0000259" key="3">
    <source>
        <dbReference type="Pfam" id="PF22783"/>
    </source>
</evidence>
<dbReference type="EMBL" id="APPN01000071">
    <property type="protein sequence ID" value="ENV32975.1"/>
    <property type="molecule type" value="Genomic_DNA"/>
</dbReference>
<reference evidence="4 5" key="1">
    <citation type="submission" date="2013-02" db="EMBL/GenBank/DDBJ databases">
        <title>The Genome Sequence of Acinetobacter gerneri CIP 107464.</title>
        <authorList>
            <consortium name="The Broad Institute Genome Sequencing Platform"/>
            <consortium name="The Broad Institute Genome Sequencing Center for Infectious Disease"/>
            <person name="Cerqueira G."/>
            <person name="Feldgarden M."/>
            <person name="Courvalin P."/>
            <person name="Perichon B."/>
            <person name="Grillot-Courvalin C."/>
            <person name="Clermont D."/>
            <person name="Rocha E."/>
            <person name="Yoon E.-J."/>
            <person name="Nemec A."/>
            <person name="Walker B."/>
            <person name="Young S.K."/>
            <person name="Zeng Q."/>
            <person name="Gargeya S."/>
            <person name="Fitzgerald M."/>
            <person name="Haas B."/>
            <person name="Abouelleil A."/>
            <person name="Alvarado L."/>
            <person name="Arachchi H.M."/>
            <person name="Berlin A.M."/>
            <person name="Chapman S.B."/>
            <person name="Dewar J."/>
            <person name="Goldberg J."/>
            <person name="Griggs A."/>
            <person name="Gujja S."/>
            <person name="Hansen M."/>
            <person name="Howarth C."/>
            <person name="Imamovic A."/>
            <person name="Larimer J."/>
            <person name="McCowan C."/>
            <person name="Murphy C."/>
            <person name="Neiman D."/>
            <person name="Pearson M."/>
            <person name="Priest M."/>
            <person name="Roberts A."/>
            <person name="Saif S."/>
            <person name="Shea T."/>
            <person name="Sisk P."/>
            <person name="Sykes S."/>
            <person name="Wortman J."/>
            <person name="Nusbaum C."/>
            <person name="Birren B."/>
        </authorList>
    </citation>
    <scope>NUCLEOTIDE SEQUENCE [LARGE SCALE GENOMIC DNA]</scope>
    <source>
        <strain evidence="4 5">CIP 107464</strain>
    </source>
</reference>
<feature type="region of interest" description="Disordered" evidence="1">
    <location>
        <begin position="553"/>
        <end position="574"/>
    </location>
</feature>
<accession>N8ZN95</accession>
<dbReference type="Gene3D" id="2.60.40.10">
    <property type="entry name" value="Immunoglobulins"/>
    <property type="match status" value="7"/>
</dbReference>